<dbReference type="GO" id="GO:0030261">
    <property type="term" value="P:chromosome condensation"/>
    <property type="evidence" value="ECO:0007669"/>
    <property type="project" value="TreeGrafter"/>
</dbReference>
<evidence type="ECO:0000256" key="6">
    <source>
        <dbReference type="ARBA" id="ARBA00023242"/>
    </source>
</evidence>
<accession>A0A8X6XTJ9</accession>
<dbReference type="GO" id="GO:0006334">
    <property type="term" value="P:nucleosome assembly"/>
    <property type="evidence" value="ECO:0007669"/>
    <property type="project" value="InterPro"/>
</dbReference>
<dbReference type="AlphaFoldDB" id="A0A8X6XTJ9"/>
<gene>
    <name evidence="10" type="ORF">TNIN_43091</name>
</gene>
<evidence type="ECO:0000256" key="5">
    <source>
        <dbReference type="ARBA" id="ARBA00023125"/>
    </source>
</evidence>
<dbReference type="InterPro" id="IPR036390">
    <property type="entry name" value="WH_DNA-bd_sf"/>
</dbReference>
<comment type="similarity">
    <text evidence="7">Belongs to the histone H1/H5 family.</text>
</comment>
<keyword evidence="4 7" id="KW-0158">Chromosome</keyword>
<dbReference type="CDD" id="cd00073">
    <property type="entry name" value="H15"/>
    <property type="match status" value="1"/>
</dbReference>
<proteinExistence type="inferred from homology"/>
<dbReference type="GO" id="GO:0005634">
    <property type="term" value="C:nucleus"/>
    <property type="evidence" value="ECO:0007669"/>
    <property type="project" value="UniProtKB-SubCell"/>
</dbReference>
<keyword evidence="11" id="KW-1185">Reference proteome</keyword>
<keyword evidence="6 7" id="KW-0539">Nucleus</keyword>
<name>A0A8X6XTJ9_9ARAC</name>
<dbReference type="Gene3D" id="1.10.10.10">
    <property type="entry name" value="Winged helix-like DNA-binding domain superfamily/Winged helix DNA-binding domain"/>
    <property type="match status" value="1"/>
</dbReference>
<evidence type="ECO:0000256" key="7">
    <source>
        <dbReference type="RuleBase" id="RU003894"/>
    </source>
</evidence>
<dbReference type="EMBL" id="BMAV01012064">
    <property type="protein sequence ID" value="GFY58409.1"/>
    <property type="molecule type" value="Genomic_DNA"/>
</dbReference>
<dbReference type="Pfam" id="PF00538">
    <property type="entry name" value="Linker_histone"/>
    <property type="match status" value="1"/>
</dbReference>
<dbReference type="Proteomes" id="UP000886998">
    <property type="component" value="Unassembled WGS sequence"/>
</dbReference>
<dbReference type="GO" id="GO:0003690">
    <property type="term" value="F:double-stranded DNA binding"/>
    <property type="evidence" value="ECO:0007669"/>
    <property type="project" value="TreeGrafter"/>
</dbReference>
<sequence>MRPSSFNKMIELSKHVRRNRCRFRNACRRTPKKKAKSAASKPKNAAPSHPKVSEMVISAITTLKERGGSSLVAIKKHIGSQHKVDMDRLTPFIKKYLKSAVVSGTLVQTKGKGANGSFKLSASGQKSSEPKKTAKKVKKVSASPAKKAKAPAKKTAKPKAKAEKKKPAAKKVAKPKTPKKAAKATKPKAPKPKKLKTPKKAAPKKTAKKPEIRFTPPRLAKRLIAGFVIPLDVITKHFTMPLGTTFPNPLPPLPRPDYLRLMRNDENFSRTLLYA</sequence>
<feature type="region of interest" description="Disordered" evidence="8">
    <location>
        <begin position="28"/>
        <end position="50"/>
    </location>
</feature>
<protein>
    <submittedName>
        <fullName evidence="10">Histone H1E</fullName>
    </submittedName>
</protein>
<dbReference type="PANTHER" id="PTHR11467">
    <property type="entry name" value="HISTONE H1"/>
    <property type="match status" value="1"/>
</dbReference>
<comment type="caution">
    <text evidence="10">The sequence shown here is derived from an EMBL/GenBank/DDBJ whole genome shotgun (WGS) entry which is preliminary data.</text>
</comment>
<dbReference type="InterPro" id="IPR036388">
    <property type="entry name" value="WH-like_DNA-bd_sf"/>
</dbReference>
<comment type="subcellular location">
    <subcellularLocation>
        <location evidence="3">Chromosome</location>
    </subcellularLocation>
    <subcellularLocation>
        <location evidence="2 7">Nucleus</location>
    </subcellularLocation>
</comment>
<dbReference type="OrthoDB" id="6436293at2759"/>
<dbReference type="PROSITE" id="PS51504">
    <property type="entry name" value="H15"/>
    <property type="match status" value="1"/>
</dbReference>
<dbReference type="FunFam" id="1.10.10.10:FF:000140">
    <property type="entry name" value="Histone H1.0"/>
    <property type="match status" value="1"/>
</dbReference>
<dbReference type="GO" id="GO:0031492">
    <property type="term" value="F:nucleosomal DNA binding"/>
    <property type="evidence" value="ECO:0007669"/>
    <property type="project" value="TreeGrafter"/>
</dbReference>
<evidence type="ECO:0000256" key="2">
    <source>
        <dbReference type="ARBA" id="ARBA00004123"/>
    </source>
</evidence>
<keyword evidence="5 7" id="KW-0238">DNA-binding</keyword>
<feature type="region of interest" description="Disordered" evidence="8">
    <location>
        <begin position="109"/>
        <end position="209"/>
    </location>
</feature>
<dbReference type="InterPro" id="IPR005818">
    <property type="entry name" value="Histone_H1/H5_H15"/>
</dbReference>
<evidence type="ECO:0000313" key="11">
    <source>
        <dbReference type="Proteomes" id="UP000886998"/>
    </source>
</evidence>
<comment type="function">
    <text evidence="1">Histones H1 are necessary for the condensation of nucleosome chains into higher-order structures.</text>
</comment>
<dbReference type="GO" id="GO:0000786">
    <property type="term" value="C:nucleosome"/>
    <property type="evidence" value="ECO:0007669"/>
    <property type="project" value="InterPro"/>
</dbReference>
<dbReference type="PANTHER" id="PTHR11467:SF20">
    <property type="entry name" value="H15 DOMAIN-CONTAINING PROTEIN-RELATED"/>
    <property type="match status" value="1"/>
</dbReference>
<evidence type="ECO:0000256" key="8">
    <source>
        <dbReference type="SAM" id="MobiDB-lite"/>
    </source>
</evidence>
<evidence type="ECO:0000256" key="4">
    <source>
        <dbReference type="ARBA" id="ARBA00022454"/>
    </source>
</evidence>
<evidence type="ECO:0000256" key="3">
    <source>
        <dbReference type="ARBA" id="ARBA00004286"/>
    </source>
</evidence>
<evidence type="ECO:0000313" key="10">
    <source>
        <dbReference type="EMBL" id="GFY58409.1"/>
    </source>
</evidence>
<dbReference type="PRINTS" id="PR00624">
    <property type="entry name" value="HISTONEH5"/>
</dbReference>
<feature type="domain" description="H15" evidence="9">
    <location>
        <begin position="48"/>
        <end position="122"/>
    </location>
</feature>
<evidence type="ECO:0000256" key="1">
    <source>
        <dbReference type="ARBA" id="ARBA00002809"/>
    </source>
</evidence>
<reference evidence="10" key="1">
    <citation type="submission" date="2020-08" db="EMBL/GenBank/DDBJ databases">
        <title>Multicomponent nature underlies the extraordinary mechanical properties of spider dragline silk.</title>
        <authorList>
            <person name="Kono N."/>
            <person name="Nakamura H."/>
            <person name="Mori M."/>
            <person name="Yoshida Y."/>
            <person name="Ohtoshi R."/>
            <person name="Malay A.D."/>
            <person name="Moran D.A.P."/>
            <person name="Tomita M."/>
            <person name="Numata K."/>
            <person name="Arakawa K."/>
        </authorList>
    </citation>
    <scope>NUCLEOTIDE SEQUENCE</scope>
</reference>
<feature type="compositionally biased region" description="Basic residues" evidence="8">
    <location>
        <begin position="146"/>
        <end position="207"/>
    </location>
</feature>
<organism evidence="10 11">
    <name type="scientific">Trichonephila inaurata madagascariensis</name>
    <dbReference type="NCBI Taxonomy" id="2747483"/>
    <lineage>
        <taxon>Eukaryota</taxon>
        <taxon>Metazoa</taxon>
        <taxon>Ecdysozoa</taxon>
        <taxon>Arthropoda</taxon>
        <taxon>Chelicerata</taxon>
        <taxon>Arachnida</taxon>
        <taxon>Araneae</taxon>
        <taxon>Araneomorphae</taxon>
        <taxon>Entelegynae</taxon>
        <taxon>Araneoidea</taxon>
        <taxon>Nephilidae</taxon>
        <taxon>Trichonephila</taxon>
        <taxon>Trichonephila inaurata</taxon>
    </lineage>
</organism>
<dbReference type="SUPFAM" id="SSF46785">
    <property type="entry name" value="Winged helix' DNA-binding domain"/>
    <property type="match status" value="1"/>
</dbReference>
<dbReference type="GO" id="GO:0045910">
    <property type="term" value="P:negative regulation of DNA recombination"/>
    <property type="evidence" value="ECO:0007669"/>
    <property type="project" value="TreeGrafter"/>
</dbReference>
<dbReference type="InterPro" id="IPR005819">
    <property type="entry name" value="H1/H5"/>
</dbReference>
<feature type="compositionally biased region" description="Low complexity" evidence="8">
    <location>
        <begin position="37"/>
        <end position="50"/>
    </location>
</feature>
<evidence type="ECO:0000259" key="9">
    <source>
        <dbReference type="PROSITE" id="PS51504"/>
    </source>
</evidence>
<dbReference type="GO" id="GO:0030527">
    <property type="term" value="F:structural constituent of chromatin"/>
    <property type="evidence" value="ECO:0007669"/>
    <property type="project" value="InterPro"/>
</dbReference>
<dbReference type="SMART" id="SM00526">
    <property type="entry name" value="H15"/>
    <property type="match status" value="1"/>
</dbReference>